<accession>A0A2T0LZA2</accession>
<gene>
    <name evidence="1" type="ORF">B0I33_103480</name>
</gene>
<dbReference type="PANTHER" id="PTHR42905">
    <property type="entry name" value="PHOSPHOENOLPYRUVATE CARBOXYLASE"/>
    <property type="match status" value="1"/>
</dbReference>
<evidence type="ECO:0000313" key="1">
    <source>
        <dbReference type="EMBL" id="PRX49443.1"/>
    </source>
</evidence>
<organism evidence="1 2">
    <name type="scientific">Prauserella shujinwangii</name>
    <dbReference type="NCBI Taxonomy" id="1453103"/>
    <lineage>
        <taxon>Bacteria</taxon>
        <taxon>Bacillati</taxon>
        <taxon>Actinomycetota</taxon>
        <taxon>Actinomycetes</taxon>
        <taxon>Pseudonocardiales</taxon>
        <taxon>Pseudonocardiaceae</taxon>
        <taxon>Prauserella</taxon>
    </lineage>
</organism>
<name>A0A2T0LZA2_9PSEU</name>
<dbReference type="AlphaFoldDB" id="A0A2T0LZA2"/>
<dbReference type="InterPro" id="IPR015813">
    <property type="entry name" value="Pyrv/PenolPyrv_kinase-like_dom"/>
</dbReference>
<dbReference type="SUPFAM" id="SSF51621">
    <property type="entry name" value="Phosphoenolpyruvate/pyruvate domain"/>
    <property type="match status" value="1"/>
</dbReference>
<dbReference type="Gene3D" id="3.20.20.60">
    <property type="entry name" value="Phosphoenolpyruvate-binding domains"/>
    <property type="match status" value="1"/>
</dbReference>
<dbReference type="PANTHER" id="PTHR42905:SF16">
    <property type="entry name" value="CARBOXYPHOSPHONOENOLPYRUVATE PHOSPHONOMUTASE-LIKE PROTEIN (AFU_ORTHOLOGUE AFUA_5G07230)"/>
    <property type="match status" value="1"/>
</dbReference>
<dbReference type="InterPro" id="IPR040442">
    <property type="entry name" value="Pyrv_kinase-like_dom_sf"/>
</dbReference>
<proteinExistence type="predicted"/>
<dbReference type="EMBL" id="PVNH01000003">
    <property type="protein sequence ID" value="PRX49443.1"/>
    <property type="molecule type" value="Genomic_DNA"/>
</dbReference>
<keyword evidence="2" id="KW-1185">Reference proteome</keyword>
<reference evidence="1 2" key="1">
    <citation type="submission" date="2018-03" db="EMBL/GenBank/DDBJ databases">
        <title>Genomic Encyclopedia of Type Strains, Phase III (KMG-III): the genomes of soil and plant-associated and newly described type strains.</title>
        <authorList>
            <person name="Whitman W."/>
        </authorList>
    </citation>
    <scope>NUCLEOTIDE SEQUENCE [LARGE SCALE GENOMIC DNA]</scope>
    <source>
        <strain evidence="1 2">CGMCC 4.7125</strain>
    </source>
</reference>
<dbReference type="InterPro" id="IPR039556">
    <property type="entry name" value="ICL/PEPM"/>
</dbReference>
<dbReference type="Proteomes" id="UP000238362">
    <property type="component" value="Unassembled WGS sequence"/>
</dbReference>
<dbReference type="GO" id="GO:0016829">
    <property type="term" value="F:lyase activity"/>
    <property type="evidence" value="ECO:0007669"/>
    <property type="project" value="UniProtKB-KW"/>
</dbReference>
<keyword evidence="1" id="KW-0456">Lyase</keyword>
<evidence type="ECO:0000313" key="2">
    <source>
        <dbReference type="Proteomes" id="UP000238362"/>
    </source>
</evidence>
<sequence>MPVTAARLRALHVPGSPLVLPNVWDAGSARLVAAAGFPVVATSSAAVAETLGYSDGEDAPAAEMFAAAARIVRAVPVPVTVDVEAGYGLDPAELARRVLDTGAVGCNLEDTDPATGRRRDPAEQADRLAALRAAAGDALVINARIDTFLDGGDEHAALPEALDRARRYLGAGSDCVYPIHVRDPEVIRAFAGAVAPAAVNVTSLPGMPEPVRLAELGVARLSLGAGLWRASQDWLADRLAALAERTAPRA</sequence>
<comment type="caution">
    <text evidence="1">The sequence shown here is derived from an EMBL/GenBank/DDBJ whole genome shotgun (WGS) entry which is preliminary data.</text>
</comment>
<dbReference type="CDD" id="cd00377">
    <property type="entry name" value="ICL_PEPM"/>
    <property type="match status" value="1"/>
</dbReference>
<protein>
    <submittedName>
        <fullName evidence="1">2-methylisocitrate lyase-like PEP mutase family enzyme</fullName>
    </submittedName>
</protein>
<dbReference type="Pfam" id="PF13714">
    <property type="entry name" value="PEP_mutase"/>
    <property type="match status" value="1"/>
</dbReference>